<dbReference type="GO" id="GO:0008270">
    <property type="term" value="F:zinc ion binding"/>
    <property type="evidence" value="ECO:0007669"/>
    <property type="project" value="InterPro"/>
</dbReference>
<keyword evidence="6" id="KW-0539">Nucleus</keyword>
<dbReference type="Proteomes" id="UP000177622">
    <property type="component" value="Unassembled WGS sequence"/>
</dbReference>
<dbReference type="STRING" id="1835702.A0A1F5LA86"/>
<evidence type="ECO:0000259" key="7">
    <source>
        <dbReference type="Pfam" id="PF04082"/>
    </source>
</evidence>
<dbReference type="InterPro" id="IPR051615">
    <property type="entry name" value="Transcr_Regulatory_Elem"/>
</dbReference>
<dbReference type="EMBL" id="LXJU01000019">
    <property type="protein sequence ID" value="OGE49966.1"/>
    <property type="molecule type" value="Genomic_DNA"/>
</dbReference>
<evidence type="ECO:0000256" key="4">
    <source>
        <dbReference type="ARBA" id="ARBA00023125"/>
    </source>
</evidence>
<reference evidence="8 9" key="1">
    <citation type="journal article" date="2016" name="Sci. Rep.">
        <title>Penicillium arizonense, a new, genome sequenced fungal species, reveals a high chemical diversity in secreted metabolites.</title>
        <authorList>
            <person name="Grijseels S."/>
            <person name="Nielsen J.C."/>
            <person name="Randelovic M."/>
            <person name="Nielsen J."/>
            <person name="Nielsen K.F."/>
            <person name="Workman M."/>
            <person name="Frisvad J.C."/>
        </authorList>
    </citation>
    <scope>NUCLEOTIDE SEQUENCE [LARGE SCALE GENOMIC DNA]</scope>
    <source>
        <strain evidence="8 9">CBS 141311</strain>
    </source>
</reference>
<protein>
    <recommendedName>
        <fullName evidence="7">Xylanolytic transcriptional activator regulatory domain-containing protein</fullName>
    </recommendedName>
</protein>
<dbReference type="Pfam" id="PF04082">
    <property type="entry name" value="Fungal_trans"/>
    <property type="match status" value="1"/>
</dbReference>
<evidence type="ECO:0000313" key="9">
    <source>
        <dbReference type="Proteomes" id="UP000177622"/>
    </source>
</evidence>
<evidence type="ECO:0000313" key="8">
    <source>
        <dbReference type="EMBL" id="OGE49966.1"/>
    </source>
</evidence>
<proteinExistence type="predicted"/>
<dbReference type="AlphaFoldDB" id="A0A1F5LA86"/>
<dbReference type="PANTHER" id="PTHR31313">
    <property type="entry name" value="TY1 ENHANCER ACTIVATOR"/>
    <property type="match status" value="1"/>
</dbReference>
<dbReference type="OrthoDB" id="2154091at2759"/>
<evidence type="ECO:0000256" key="1">
    <source>
        <dbReference type="ARBA" id="ARBA00022723"/>
    </source>
</evidence>
<evidence type="ECO:0000256" key="6">
    <source>
        <dbReference type="ARBA" id="ARBA00023242"/>
    </source>
</evidence>
<dbReference type="GeneID" id="34579596"/>
<evidence type="ECO:0000256" key="2">
    <source>
        <dbReference type="ARBA" id="ARBA00022833"/>
    </source>
</evidence>
<dbReference type="RefSeq" id="XP_022485417.1">
    <property type="nucleotide sequence ID" value="XM_022634862.1"/>
</dbReference>
<keyword evidence="4" id="KW-0238">DNA-binding</keyword>
<accession>A0A1F5LA86</accession>
<dbReference type="InterPro" id="IPR007219">
    <property type="entry name" value="XnlR_reg_dom"/>
</dbReference>
<keyword evidence="5" id="KW-0804">Transcription</keyword>
<keyword evidence="1" id="KW-0479">Metal-binding</keyword>
<dbReference type="GO" id="GO:0003677">
    <property type="term" value="F:DNA binding"/>
    <property type="evidence" value="ECO:0007669"/>
    <property type="project" value="UniProtKB-KW"/>
</dbReference>
<keyword evidence="2" id="KW-0862">Zinc</keyword>
<dbReference type="CDD" id="cd12148">
    <property type="entry name" value="fungal_TF_MHR"/>
    <property type="match status" value="1"/>
</dbReference>
<evidence type="ECO:0000256" key="5">
    <source>
        <dbReference type="ARBA" id="ARBA00023163"/>
    </source>
</evidence>
<evidence type="ECO:0000256" key="3">
    <source>
        <dbReference type="ARBA" id="ARBA00023015"/>
    </source>
</evidence>
<organism evidence="8 9">
    <name type="scientific">Penicillium arizonense</name>
    <dbReference type="NCBI Taxonomy" id="1835702"/>
    <lineage>
        <taxon>Eukaryota</taxon>
        <taxon>Fungi</taxon>
        <taxon>Dikarya</taxon>
        <taxon>Ascomycota</taxon>
        <taxon>Pezizomycotina</taxon>
        <taxon>Eurotiomycetes</taxon>
        <taxon>Eurotiomycetidae</taxon>
        <taxon>Eurotiales</taxon>
        <taxon>Aspergillaceae</taxon>
        <taxon>Penicillium</taxon>
    </lineage>
</organism>
<feature type="domain" description="Xylanolytic transcriptional activator regulatory" evidence="7">
    <location>
        <begin position="253"/>
        <end position="403"/>
    </location>
</feature>
<keyword evidence="9" id="KW-1185">Reference proteome</keyword>
<name>A0A1F5LA86_PENAI</name>
<comment type="caution">
    <text evidence="8">The sequence shown here is derived from an EMBL/GenBank/DDBJ whole genome shotgun (WGS) entry which is preliminary data.</text>
</comment>
<dbReference type="PANTHER" id="PTHR31313:SF77">
    <property type="entry name" value="ZN(II)2CYS6 TRANSCRIPTION FACTOR (EUROFUNG)"/>
    <property type="match status" value="1"/>
</dbReference>
<sequence>MAHEPTKTAKLYRISPKKAAEVLLRRAECLTDFIYNANLVPPKPPVGDRALLEKLLQSFKSDQKQHPSPTVSLGVERDGIQAAVDGSYSRSESGSMRNMMDCFRLDPVDYHQSMTFDDISGASLYGWDNIPEFLGPSMGTFSGYSTSEGINSNNRGSLAEMSMNEDSQTLSGDENTDIDEHVLLDQISDRMGQLHLTPDGQLRYYGATSNFNLGGSLWNDVTPNISFGIAADNEQANIHENIDSGEEAHLEALFFHWQDPAYHVVDQPMYYHGKALWGNRKEDSTFYSCLLENAICATGALLDPRQRNPRQRAEVFAKMAKTLLEEDLNSPKIATVQALVILSTFEAGATRDPRGWLYSGMAMRLVFDLGLHIDTRPRVLNKEMSEAENIARSTAFWGTYIIDQ</sequence>
<keyword evidence="3" id="KW-0805">Transcription regulation</keyword>
<dbReference type="GO" id="GO:0006351">
    <property type="term" value="P:DNA-templated transcription"/>
    <property type="evidence" value="ECO:0007669"/>
    <property type="project" value="InterPro"/>
</dbReference>
<gene>
    <name evidence="8" type="ORF">PENARI_c019G09718</name>
</gene>